<evidence type="ECO:0000313" key="3">
    <source>
        <dbReference type="EMBL" id="EBX2220601.1"/>
    </source>
</evidence>
<proteinExistence type="predicted"/>
<evidence type="ECO:0000259" key="1">
    <source>
        <dbReference type="Pfam" id="PF18733"/>
    </source>
</evidence>
<dbReference type="EMBL" id="AAHKOQ010000029">
    <property type="protein sequence ID" value="EBX2220601.1"/>
    <property type="molecule type" value="Genomic_DNA"/>
</dbReference>
<dbReference type="Pfam" id="PF18733">
    <property type="entry name" value="HEPN_LA2681"/>
    <property type="match status" value="1"/>
</dbReference>
<gene>
    <name evidence="3" type="ORF">DRF24_21465</name>
    <name evidence="2" type="ORF">DVF03_15820</name>
</gene>
<dbReference type="InterPro" id="IPR011990">
    <property type="entry name" value="TPR-like_helical_dom_sf"/>
</dbReference>
<reference evidence="2" key="1">
    <citation type="submission" date="2018-07" db="EMBL/GenBank/DDBJ databases">
        <authorList>
            <person name="Ashton P.M."/>
            <person name="Dallman T."/>
            <person name="Nair S."/>
            <person name="De Pinna E."/>
            <person name="Peters T."/>
            <person name="Grant K."/>
        </authorList>
    </citation>
    <scope>NUCLEOTIDE SEQUENCE</scope>
    <source>
        <strain evidence="2">345368</strain>
        <strain evidence="3">559810</strain>
    </source>
</reference>
<comment type="caution">
    <text evidence="2">The sequence shown here is derived from an EMBL/GenBank/DDBJ whole genome shotgun (WGS) entry which is preliminary data.</text>
</comment>
<protein>
    <recommendedName>
        <fullName evidence="1">LA2681-like HEPN domain-containing protein</fullName>
    </recommendedName>
</protein>
<dbReference type="SUPFAM" id="SSF48452">
    <property type="entry name" value="TPR-like"/>
    <property type="match status" value="1"/>
</dbReference>
<accession>A0A3Z5ZES8</accession>
<dbReference type="AlphaFoldDB" id="A0A3Z5ZES8"/>
<feature type="domain" description="LA2681-like HEPN" evidence="1">
    <location>
        <begin position="310"/>
        <end position="504"/>
    </location>
</feature>
<organism evidence="2">
    <name type="scientific">Salmonella enterica subsp. enterica serovar Java</name>
    <dbReference type="NCBI Taxonomy" id="224729"/>
    <lineage>
        <taxon>Bacteria</taxon>
        <taxon>Pseudomonadati</taxon>
        <taxon>Pseudomonadota</taxon>
        <taxon>Gammaproteobacteria</taxon>
        <taxon>Enterobacterales</taxon>
        <taxon>Enterobacteriaceae</taxon>
        <taxon>Salmonella</taxon>
    </lineage>
</organism>
<sequence length="523" mass="60768">MKASDMQYLCNIARELVSDGKFEKAYEFTLQLYKSLEENIFGNNYYKLLYNMAANFVDIGGMQPNKEASLLGYNLMNEHFDSFSKIMNESTLYYNLANAKSNLVDKGDVFEQTFTTIEDMVDVKNLYWKAFKLLGDDNTKYSKELKVNLANSLKRQFRVVESISYYDAVISSGEDIPQAWINRSEALMQLLQLSGSHTIKHIREIRLGYIKAIESIEVPPPWKPFYQSRAEKLTKDIIEMSEKPFSEKEDDLDEKQTLEEYSKLNNYQKFVLDNHLVLSEHGVYCPCVVGAKDNLTILPTHNGVSGDFIIPMEMVLNRLKSEYALARRSLFEYEYMAEVDDVACYSELHNDEVLNAGVEKIRNAFRICFGVLDKIAIAICELYDVYPANKIVYFENFWQLNQNGRRDKFEEIKNPALLALYSLATDLNDRKSGELSFYKDWRNDLEHNIVIVHESTKPLDLYNSYDYISNIRLISEADFARHFKILLQIVRSAIFLFTFMVRDEGRKKSADSLLISNKLDWKI</sequence>
<dbReference type="InterPro" id="IPR040826">
    <property type="entry name" value="HEPN_LA2681"/>
</dbReference>
<evidence type="ECO:0000313" key="2">
    <source>
        <dbReference type="EMBL" id="EBS6044139.1"/>
    </source>
</evidence>
<dbReference type="EMBL" id="AAGWAH010000014">
    <property type="protein sequence ID" value="EBS6044139.1"/>
    <property type="molecule type" value="Genomic_DNA"/>
</dbReference>
<name>A0A3Z5ZES8_SALEB</name>